<evidence type="ECO:0000313" key="3">
    <source>
        <dbReference type="Proteomes" id="UP000324222"/>
    </source>
</evidence>
<evidence type="ECO:0000256" key="1">
    <source>
        <dbReference type="SAM" id="MobiDB-lite"/>
    </source>
</evidence>
<feature type="compositionally biased region" description="Basic and acidic residues" evidence="1">
    <location>
        <begin position="1"/>
        <end position="11"/>
    </location>
</feature>
<keyword evidence="3" id="KW-1185">Reference proteome</keyword>
<name>A0A5B7JVX1_PORTR</name>
<dbReference type="Proteomes" id="UP000324222">
    <property type="component" value="Unassembled WGS sequence"/>
</dbReference>
<dbReference type="AlphaFoldDB" id="A0A5B7JVX1"/>
<sequence>MRTHRDVHEYTTGDEIGQVMEERPTC</sequence>
<feature type="region of interest" description="Disordered" evidence="1">
    <location>
        <begin position="1"/>
        <end position="26"/>
    </location>
</feature>
<gene>
    <name evidence="2" type="ORF">E2C01_094056</name>
</gene>
<evidence type="ECO:0000313" key="2">
    <source>
        <dbReference type="EMBL" id="MPC98675.1"/>
    </source>
</evidence>
<comment type="caution">
    <text evidence="2">The sequence shown here is derived from an EMBL/GenBank/DDBJ whole genome shotgun (WGS) entry which is preliminary data.</text>
</comment>
<accession>A0A5B7JVX1</accession>
<protein>
    <submittedName>
        <fullName evidence="2">Uncharacterized protein</fullName>
    </submittedName>
</protein>
<proteinExistence type="predicted"/>
<reference evidence="2 3" key="1">
    <citation type="submission" date="2019-05" db="EMBL/GenBank/DDBJ databases">
        <title>Another draft genome of Portunus trituberculatus and its Hox gene families provides insights of decapod evolution.</title>
        <authorList>
            <person name="Jeong J.-H."/>
            <person name="Song I."/>
            <person name="Kim S."/>
            <person name="Choi T."/>
            <person name="Kim D."/>
            <person name="Ryu S."/>
            <person name="Kim W."/>
        </authorList>
    </citation>
    <scope>NUCLEOTIDE SEQUENCE [LARGE SCALE GENOMIC DNA]</scope>
    <source>
        <tissue evidence="2">Muscle</tissue>
    </source>
</reference>
<dbReference type="EMBL" id="VSRR010115112">
    <property type="protein sequence ID" value="MPC98675.1"/>
    <property type="molecule type" value="Genomic_DNA"/>
</dbReference>
<organism evidence="2 3">
    <name type="scientific">Portunus trituberculatus</name>
    <name type="common">Swimming crab</name>
    <name type="synonym">Neptunus trituberculatus</name>
    <dbReference type="NCBI Taxonomy" id="210409"/>
    <lineage>
        <taxon>Eukaryota</taxon>
        <taxon>Metazoa</taxon>
        <taxon>Ecdysozoa</taxon>
        <taxon>Arthropoda</taxon>
        <taxon>Crustacea</taxon>
        <taxon>Multicrustacea</taxon>
        <taxon>Malacostraca</taxon>
        <taxon>Eumalacostraca</taxon>
        <taxon>Eucarida</taxon>
        <taxon>Decapoda</taxon>
        <taxon>Pleocyemata</taxon>
        <taxon>Brachyura</taxon>
        <taxon>Eubrachyura</taxon>
        <taxon>Portunoidea</taxon>
        <taxon>Portunidae</taxon>
        <taxon>Portuninae</taxon>
        <taxon>Portunus</taxon>
    </lineage>
</organism>